<accession>A0A0H3EAW2</accession>
<dbReference type="Gene3D" id="1.10.260.40">
    <property type="entry name" value="lambda repressor-like DNA-binding domains"/>
    <property type="match status" value="1"/>
</dbReference>
<sequence length="350" mass="37342">MSSTSSITDVAALARVSKATVSRVLSGRRTKDDNIAKRVRDAAEQLNYQANSAASALRSDTTNTIGLIMPGPTDPLAARLLAELEPEVNRSGRQLLLGLGDDQRTQAERIEAMLARRVDGLVVMPPQDANTAAFLDDYVGMTSLVQAFGHSTSFHVNWVGVDESASMKLMLSHLAEYNADSIAFLSGNVNSASAAELFATLQTSTRVMNLMTEPGWTTFGDNSAKRGYHDVMRLFGDKGNRPNALICATDDVAIGALMALNQLGIRVPDEVKVIGSGDSPAAAIADPPLSSILPPCRLIAHEALRLISVSASSKHWLPAHTAYPPQLVQRESTSGPRFGSSDMALPDDES</sequence>
<dbReference type="SMART" id="SM00354">
    <property type="entry name" value="HTH_LACI"/>
    <property type="match status" value="1"/>
</dbReference>
<name>A0A0H3EAW2_BIFBP</name>
<dbReference type="HOGENOM" id="CLU_037628_6_1_11"/>
<dbReference type="PANTHER" id="PTHR30146:SF109">
    <property type="entry name" value="HTH-TYPE TRANSCRIPTIONAL REGULATOR GALS"/>
    <property type="match status" value="1"/>
</dbReference>
<dbReference type="PROSITE" id="PS00356">
    <property type="entry name" value="HTH_LACI_1"/>
    <property type="match status" value="1"/>
</dbReference>
<organism evidence="6 7">
    <name type="scientific">Bifidobacterium bifidum (strain PRL2010)</name>
    <dbReference type="NCBI Taxonomy" id="702459"/>
    <lineage>
        <taxon>Bacteria</taxon>
        <taxon>Bacillati</taxon>
        <taxon>Actinomycetota</taxon>
        <taxon>Actinomycetes</taxon>
        <taxon>Bifidobacteriales</taxon>
        <taxon>Bifidobacteriaceae</taxon>
        <taxon>Bifidobacterium</taxon>
    </lineage>
</organism>
<reference evidence="6 7" key="1">
    <citation type="journal article" date="2010" name="Proc. Natl. Acad. Sci. U.S.A.">
        <title>Genome analysis of Bifidobacterium bifidum PRL2010 reveals metabolic pathways for host-derived glycan foraging.</title>
        <authorList>
            <person name="Turroni F."/>
            <person name="Bottacini F."/>
            <person name="Foroni E."/>
            <person name="Mulder I."/>
            <person name="Kim J.H."/>
            <person name="Zomer A."/>
            <person name="Sanchez B."/>
            <person name="Bidossi A."/>
            <person name="Ferrarini A."/>
            <person name="Giubellini V."/>
            <person name="Delledonne M."/>
            <person name="Henrissat B."/>
            <person name="Coutinho P."/>
            <person name="Oggioni M."/>
            <person name="Fitzgerald G.F."/>
            <person name="Mills D."/>
            <person name="Margolles A."/>
            <person name="Kelly D."/>
            <person name="van Sinderen D."/>
            <person name="Ventura M."/>
        </authorList>
    </citation>
    <scope>NUCLEOTIDE SEQUENCE [LARGE SCALE GENOMIC DNA]</scope>
    <source>
        <strain evidence="6 7">PRL2010</strain>
    </source>
</reference>
<dbReference type="InterPro" id="IPR000843">
    <property type="entry name" value="HTH_LacI"/>
</dbReference>
<dbReference type="CDD" id="cd06267">
    <property type="entry name" value="PBP1_LacI_sugar_binding-like"/>
    <property type="match status" value="1"/>
</dbReference>
<dbReference type="KEGG" id="bbp:BBPR_0029"/>
<dbReference type="RefSeq" id="WP_003817399.1">
    <property type="nucleotide sequence ID" value="NC_014638.1"/>
</dbReference>
<keyword evidence="3" id="KW-0804">Transcription</keyword>
<dbReference type="EMBL" id="CP001840">
    <property type="protein sequence ID" value="ADP35170.1"/>
    <property type="molecule type" value="Genomic_DNA"/>
</dbReference>
<dbReference type="SUPFAM" id="SSF47413">
    <property type="entry name" value="lambda repressor-like DNA-binding domains"/>
    <property type="match status" value="1"/>
</dbReference>
<evidence type="ECO:0000256" key="4">
    <source>
        <dbReference type="SAM" id="MobiDB-lite"/>
    </source>
</evidence>
<dbReference type="eggNOG" id="COG1609">
    <property type="taxonomic scope" value="Bacteria"/>
</dbReference>
<dbReference type="PANTHER" id="PTHR30146">
    <property type="entry name" value="LACI-RELATED TRANSCRIPTIONAL REPRESSOR"/>
    <property type="match status" value="1"/>
</dbReference>
<dbReference type="GO" id="GO:0003700">
    <property type="term" value="F:DNA-binding transcription factor activity"/>
    <property type="evidence" value="ECO:0007669"/>
    <property type="project" value="TreeGrafter"/>
</dbReference>
<dbReference type="AlphaFoldDB" id="A0A0H3EAW2"/>
<evidence type="ECO:0000256" key="3">
    <source>
        <dbReference type="ARBA" id="ARBA00023163"/>
    </source>
</evidence>
<dbReference type="Pfam" id="PF13377">
    <property type="entry name" value="Peripla_BP_3"/>
    <property type="match status" value="1"/>
</dbReference>
<feature type="region of interest" description="Disordered" evidence="4">
    <location>
        <begin position="327"/>
        <end position="350"/>
    </location>
</feature>
<dbReference type="PATRIC" id="fig|702459.3.peg.30"/>
<evidence type="ECO:0000259" key="5">
    <source>
        <dbReference type="PROSITE" id="PS50932"/>
    </source>
</evidence>
<keyword evidence="2" id="KW-0238">DNA-binding</keyword>
<dbReference type="Gene3D" id="3.40.50.2300">
    <property type="match status" value="2"/>
</dbReference>
<dbReference type="Proteomes" id="UP000002312">
    <property type="component" value="Chromosome"/>
</dbReference>
<dbReference type="PROSITE" id="PS50932">
    <property type="entry name" value="HTH_LACI_2"/>
    <property type="match status" value="1"/>
</dbReference>
<dbReference type="CDD" id="cd01392">
    <property type="entry name" value="HTH_LacI"/>
    <property type="match status" value="1"/>
</dbReference>
<dbReference type="SUPFAM" id="SSF53822">
    <property type="entry name" value="Periplasmic binding protein-like I"/>
    <property type="match status" value="1"/>
</dbReference>
<evidence type="ECO:0000313" key="6">
    <source>
        <dbReference type="EMBL" id="ADP35170.1"/>
    </source>
</evidence>
<evidence type="ECO:0000313" key="7">
    <source>
        <dbReference type="Proteomes" id="UP000002312"/>
    </source>
</evidence>
<dbReference type="InterPro" id="IPR046335">
    <property type="entry name" value="LacI/GalR-like_sensor"/>
</dbReference>
<dbReference type="InterPro" id="IPR028082">
    <property type="entry name" value="Peripla_BP_I"/>
</dbReference>
<feature type="domain" description="HTH lacI-type" evidence="5">
    <location>
        <begin position="5"/>
        <end position="59"/>
    </location>
</feature>
<protein>
    <submittedName>
        <fullName evidence="6">Transcriptional regulator, LacI family</fullName>
    </submittedName>
</protein>
<evidence type="ECO:0000256" key="2">
    <source>
        <dbReference type="ARBA" id="ARBA00023125"/>
    </source>
</evidence>
<dbReference type="Pfam" id="PF00356">
    <property type="entry name" value="LacI"/>
    <property type="match status" value="1"/>
</dbReference>
<dbReference type="OrthoDB" id="59108at2"/>
<dbReference type="InterPro" id="IPR010982">
    <property type="entry name" value="Lambda_DNA-bd_dom_sf"/>
</dbReference>
<proteinExistence type="predicted"/>
<gene>
    <name evidence="6" type="ordered locus">BBPR_0029</name>
</gene>
<evidence type="ECO:0000256" key="1">
    <source>
        <dbReference type="ARBA" id="ARBA00023015"/>
    </source>
</evidence>
<keyword evidence="1" id="KW-0805">Transcription regulation</keyword>
<dbReference type="GO" id="GO:0000976">
    <property type="term" value="F:transcription cis-regulatory region binding"/>
    <property type="evidence" value="ECO:0007669"/>
    <property type="project" value="TreeGrafter"/>
</dbReference>